<gene>
    <name evidence="3" type="ORF">I5M19_17325</name>
</gene>
<evidence type="ECO:0000313" key="4">
    <source>
        <dbReference type="Proteomes" id="UP000613193"/>
    </source>
</evidence>
<dbReference type="PROSITE" id="PS51257">
    <property type="entry name" value="PROKAR_LIPOPROTEIN"/>
    <property type="match status" value="1"/>
</dbReference>
<evidence type="ECO:0000313" key="3">
    <source>
        <dbReference type="EMBL" id="MBK0381089.1"/>
    </source>
</evidence>
<dbReference type="Proteomes" id="UP000613193">
    <property type="component" value="Unassembled WGS sequence"/>
</dbReference>
<dbReference type="AlphaFoldDB" id="A0A934PW14"/>
<dbReference type="RefSeq" id="WP_200067612.1">
    <property type="nucleotide sequence ID" value="NZ_JAEHFW010000003.1"/>
</dbReference>
<dbReference type="Pfam" id="PF14129">
    <property type="entry name" value="DUF4296"/>
    <property type="match status" value="1"/>
</dbReference>
<sequence>MKKYIALFFSVSLFLVSCSDDKTPAGIINEQQMTSLLTDIHLIDGELYNISQTPDSLYKYGTPRYKALFKKYKVTDSIFKKSLEYYSRKPEVIQGMYDKISDNIKAKTDSLNKVSKSKLKNALPE</sequence>
<feature type="signal peptide" evidence="1">
    <location>
        <begin position="1"/>
        <end position="19"/>
    </location>
</feature>
<proteinExistence type="predicted"/>
<comment type="caution">
    <text evidence="3">The sequence shown here is derived from an EMBL/GenBank/DDBJ whole genome shotgun (WGS) entry which is preliminary data.</text>
</comment>
<evidence type="ECO:0000256" key="1">
    <source>
        <dbReference type="SAM" id="SignalP"/>
    </source>
</evidence>
<dbReference type="EMBL" id="JAEHFW010000003">
    <property type="protein sequence ID" value="MBK0381089.1"/>
    <property type="molecule type" value="Genomic_DNA"/>
</dbReference>
<protein>
    <submittedName>
        <fullName evidence="3">DUF4296 domain-containing protein</fullName>
    </submittedName>
</protein>
<reference evidence="3" key="1">
    <citation type="submission" date="2020-12" db="EMBL/GenBank/DDBJ databases">
        <title>Bacterial novel species Mucilaginibacter sp. SD-g isolated from soil.</title>
        <authorList>
            <person name="Jung H.-Y."/>
        </authorList>
    </citation>
    <scope>NUCLEOTIDE SEQUENCE</scope>
    <source>
        <strain evidence="3">SD-g</strain>
    </source>
</reference>
<dbReference type="InterPro" id="IPR025381">
    <property type="entry name" value="DUF4296"/>
</dbReference>
<organism evidence="3 4">
    <name type="scientific">Mucilaginibacter segetis</name>
    <dbReference type="NCBI Taxonomy" id="2793071"/>
    <lineage>
        <taxon>Bacteria</taxon>
        <taxon>Pseudomonadati</taxon>
        <taxon>Bacteroidota</taxon>
        <taxon>Sphingobacteriia</taxon>
        <taxon>Sphingobacteriales</taxon>
        <taxon>Sphingobacteriaceae</taxon>
        <taxon>Mucilaginibacter</taxon>
    </lineage>
</organism>
<keyword evidence="4" id="KW-1185">Reference proteome</keyword>
<keyword evidence="1" id="KW-0732">Signal</keyword>
<evidence type="ECO:0000259" key="2">
    <source>
        <dbReference type="Pfam" id="PF14129"/>
    </source>
</evidence>
<accession>A0A934PW14</accession>
<name>A0A934PW14_9SPHI</name>
<feature type="chain" id="PRO_5037887618" evidence="1">
    <location>
        <begin position="20"/>
        <end position="125"/>
    </location>
</feature>
<feature type="domain" description="DUF4296" evidence="2">
    <location>
        <begin position="24"/>
        <end position="109"/>
    </location>
</feature>